<dbReference type="Gene3D" id="2.30.180.10">
    <property type="entry name" value="FAS1 domain"/>
    <property type="match status" value="1"/>
</dbReference>
<dbReference type="OrthoDB" id="5539at2759"/>
<evidence type="ECO:0000256" key="2">
    <source>
        <dbReference type="SAM" id="SignalP"/>
    </source>
</evidence>
<dbReference type="SMART" id="SM00306">
    <property type="entry name" value="HintN"/>
    <property type="match status" value="1"/>
</dbReference>
<protein>
    <submittedName>
        <fullName evidence="4">Desert hedgehog protein A</fullName>
    </submittedName>
</protein>
<feature type="signal peptide" evidence="2">
    <location>
        <begin position="1"/>
        <end position="33"/>
    </location>
</feature>
<dbReference type="Proteomes" id="UP000247409">
    <property type="component" value="Unassembled WGS sequence"/>
</dbReference>
<dbReference type="PROSITE" id="PS50213">
    <property type="entry name" value="FAS1"/>
    <property type="match status" value="1"/>
</dbReference>
<dbReference type="SUPFAM" id="SSF51294">
    <property type="entry name" value="Hedgehog/intein (Hint) domain"/>
    <property type="match status" value="1"/>
</dbReference>
<dbReference type="Pfam" id="PF02469">
    <property type="entry name" value="Fasciclin"/>
    <property type="match status" value="1"/>
</dbReference>
<reference evidence="4 5" key="1">
    <citation type="journal article" date="2018" name="Mol. Biol. Evol.">
        <title>Analysis of the draft genome of the red seaweed Gracilariopsis chorda provides insights into genome size evolution in Rhodophyta.</title>
        <authorList>
            <person name="Lee J."/>
            <person name="Yang E.C."/>
            <person name="Graf L."/>
            <person name="Yang J.H."/>
            <person name="Qiu H."/>
            <person name="Zel Zion U."/>
            <person name="Chan C.X."/>
            <person name="Stephens T.G."/>
            <person name="Weber A.P.M."/>
            <person name="Boo G.H."/>
            <person name="Boo S.M."/>
            <person name="Kim K.M."/>
            <person name="Shin Y."/>
            <person name="Jung M."/>
            <person name="Lee S.J."/>
            <person name="Yim H.S."/>
            <person name="Lee J.H."/>
            <person name="Bhattacharya D."/>
            <person name="Yoon H.S."/>
        </authorList>
    </citation>
    <scope>NUCLEOTIDE SEQUENCE [LARGE SCALE GENOMIC DNA]</scope>
    <source>
        <strain evidence="4 5">SKKU-2015</strain>
        <tissue evidence="4">Whole body</tissue>
    </source>
</reference>
<dbReference type="InterPro" id="IPR036378">
    <property type="entry name" value="FAS1_dom_sf"/>
</dbReference>
<proteinExistence type="predicted"/>
<dbReference type="InterPro" id="IPR036844">
    <property type="entry name" value="Hint_dom_sf"/>
</dbReference>
<dbReference type="AlphaFoldDB" id="A0A2V3IV53"/>
<name>A0A2V3IV53_9FLOR</name>
<dbReference type="InterPro" id="IPR050387">
    <property type="entry name" value="Hedgehog_Signaling"/>
</dbReference>
<feature type="compositionally biased region" description="Low complexity" evidence="1">
    <location>
        <begin position="241"/>
        <end position="252"/>
    </location>
</feature>
<keyword evidence="2" id="KW-0732">Signal</keyword>
<dbReference type="SUPFAM" id="SSF82153">
    <property type="entry name" value="FAS1 domain"/>
    <property type="match status" value="1"/>
</dbReference>
<dbReference type="InterPro" id="IPR001767">
    <property type="entry name" value="Hedgehog_Hint"/>
</dbReference>
<comment type="caution">
    <text evidence="4">The sequence shown here is derived from an EMBL/GenBank/DDBJ whole genome shotgun (WGS) entry which is preliminary data.</text>
</comment>
<accession>A0A2V3IV53</accession>
<keyword evidence="5" id="KW-1185">Reference proteome</keyword>
<dbReference type="CDD" id="cd00081">
    <property type="entry name" value="Hint"/>
    <property type="match status" value="1"/>
</dbReference>
<dbReference type="InterPro" id="IPR000782">
    <property type="entry name" value="FAS1_domain"/>
</dbReference>
<dbReference type="InterPro" id="IPR003587">
    <property type="entry name" value="Hint_dom_N"/>
</dbReference>
<dbReference type="GO" id="GO:0016540">
    <property type="term" value="P:protein autoprocessing"/>
    <property type="evidence" value="ECO:0007669"/>
    <property type="project" value="InterPro"/>
</dbReference>
<feature type="chain" id="PRO_5015940466" evidence="2">
    <location>
        <begin position="34"/>
        <end position="459"/>
    </location>
</feature>
<evidence type="ECO:0000313" key="4">
    <source>
        <dbReference type="EMBL" id="PXF45020.1"/>
    </source>
</evidence>
<dbReference type="PANTHER" id="PTHR11889:SF31">
    <property type="entry name" value="PROTEIN HEDGEHOG"/>
    <property type="match status" value="1"/>
</dbReference>
<dbReference type="EMBL" id="NBIV01000074">
    <property type="protein sequence ID" value="PXF45020.1"/>
    <property type="molecule type" value="Genomic_DNA"/>
</dbReference>
<evidence type="ECO:0000259" key="3">
    <source>
        <dbReference type="PROSITE" id="PS50213"/>
    </source>
</evidence>
<feature type="region of interest" description="Disordered" evidence="1">
    <location>
        <begin position="228"/>
        <end position="286"/>
    </location>
</feature>
<dbReference type="STRING" id="448386.A0A2V3IV53"/>
<sequence>MLCFKSGCCRIGVPWFFASVLLFPAYFKAICDANNDTVWDFVRAHGSDSDTHFDSNYWDFDVFRSFVDLVPSVRSTLQTRSQFTLILPNDGACIQTANDVIALTNETATTNNPVNTEQHAFISLQRTWLDRYANTTEALELWLNYHILTTPHTFEGILELGAFKFKTLAGQDLAVHITKLSHNDNRLPHAEFAFAPQSQPAIQPSNGYVVVVDRMLFPSFAQLTLKPNSTDLLPSPPPSPSSSRDPIRRITPTPSPKPSKSKRPSASATPIPKSSSQPACFPGSSTVHLQGGRSQLLSSLKAGQVVWVSDESTSEVYLFSHRSQYGLYTFLQITTELNHTIELTHGHYIYADGRRVAAHVVRTGDMLRTLDGPSRVRTIRSVRRQGLIAPHTFHGDIVVNRIIASTYTTAFSPWFAHTVLLPIRFLARIGVSLEPLGSTLYSGGPIAVTQWLPSGPSIW</sequence>
<dbReference type="PANTHER" id="PTHR11889">
    <property type="entry name" value="HEDGEHOG"/>
    <property type="match status" value="1"/>
</dbReference>
<feature type="compositionally biased region" description="Polar residues" evidence="1">
    <location>
        <begin position="272"/>
        <end position="286"/>
    </location>
</feature>
<gene>
    <name evidence="4" type="ORF">BWQ96_05223</name>
</gene>
<dbReference type="Gene3D" id="2.170.16.10">
    <property type="entry name" value="Hedgehog/Intein (Hint) domain"/>
    <property type="match status" value="1"/>
</dbReference>
<dbReference type="Pfam" id="PF01079">
    <property type="entry name" value="Hint"/>
    <property type="match status" value="1"/>
</dbReference>
<organism evidence="4 5">
    <name type="scientific">Gracilariopsis chorda</name>
    <dbReference type="NCBI Taxonomy" id="448386"/>
    <lineage>
        <taxon>Eukaryota</taxon>
        <taxon>Rhodophyta</taxon>
        <taxon>Florideophyceae</taxon>
        <taxon>Rhodymeniophycidae</taxon>
        <taxon>Gracilariales</taxon>
        <taxon>Gracilariaceae</taxon>
        <taxon>Gracilariopsis</taxon>
    </lineage>
</organism>
<feature type="domain" description="FAS1" evidence="3">
    <location>
        <begin position="47"/>
        <end position="216"/>
    </location>
</feature>
<evidence type="ECO:0000313" key="5">
    <source>
        <dbReference type="Proteomes" id="UP000247409"/>
    </source>
</evidence>
<evidence type="ECO:0000256" key="1">
    <source>
        <dbReference type="SAM" id="MobiDB-lite"/>
    </source>
</evidence>